<dbReference type="SUPFAM" id="SSF56672">
    <property type="entry name" value="DNA/RNA polymerases"/>
    <property type="match status" value="1"/>
</dbReference>
<evidence type="ECO:0000256" key="2">
    <source>
        <dbReference type="SAM" id="MobiDB-lite"/>
    </source>
</evidence>
<proteinExistence type="predicted"/>
<dbReference type="PANTHER" id="PTHR37984">
    <property type="entry name" value="PROTEIN CBG26694"/>
    <property type="match status" value="1"/>
</dbReference>
<feature type="region of interest" description="Disordered" evidence="2">
    <location>
        <begin position="318"/>
        <end position="347"/>
    </location>
</feature>
<keyword evidence="1" id="KW-0175">Coiled coil</keyword>
<name>A0AAW2R5Y4_9LAMI</name>
<reference evidence="3" key="2">
    <citation type="journal article" date="2024" name="Plant">
        <title>Genomic evolution and insights into agronomic trait innovations of Sesamum species.</title>
        <authorList>
            <person name="Miao H."/>
            <person name="Wang L."/>
            <person name="Qu L."/>
            <person name="Liu H."/>
            <person name="Sun Y."/>
            <person name="Le M."/>
            <person name="Wang Q."/>
            <person name="Wei S."/>
            <person name="Zheng Y."/>
            <person name="Lin W."/>
            <person name="Duan Y."/>
            <person name="Cao H."/>
            <person name="Xiong S."/>
            <person name="Wang X."/>
            <person name="Wei L."/>
            <person name="Li C."/>
            <person name="Ma Q."/>
            <person name="Ju M."/>
            <person name="Zhao R."/>
            <person name="Li G."/>
            <person name="Mu C."/>
            <person name="Tian Q."/>
            <person name="Mei H."/>
            <person name="Zhang T."/>
            <person name="Gao T."/>
            <person name="Zhang H."/>
        </authorList>
    </citation>
    <scope>NUCLEOTIDE SEQUENCE</scope>
    <source>
        <strain evidence="3">KEN8</strain>
    </source>
</reference>
<dbReference type="InterPro" id="IPR043502">
    <property type="entry name" value="DNA/RNA_pol_sf"/>
</dbReference>
<dbReference type="EMBL" id="JACGWM010000004">
    <property type="protein sequence ID" value="KAL0375527.1"/>
    <property type="molecule type" value="Genomic_DNA"/>
</dbReference>
<reference evidence="3" key="1">
    <citation type="submission" date="2020-06" db="EMBL/GenBank/DDBJ databases">
        <authorList>
            <person name="Li T."/>
            <person name="Hu X."/>
            <person name="Zhang T."/>
            <person name="Song X."/>
            <person name="Zhang H."/>
            <person name="Dai N."/>
            <person name="Sheng W."/>
            <person name="Hou X."/>
            <person name="Wei L."/>
        </authorList>
    </citation>
    <scope>NUCLEOTIDE SEQUENCE</scope>
    <source>
        <strain evidence="3">KEN8</strain>
        <tissue evidence="3">Leaf</tissue>
    </source>
</reference>
<dbReference type="Gene3D" id="3.30.70.270">
    <property type="match status" value="1"/>
</dbReference>
<dbReference type="InterPro" id="IPR043128">
    <property type="entry name" value="Rev_trsase/Diguanyl_cyclase"/>
</dbReference>
<protein>
    <submittedName>
        <fullName evidence="3">Uncharacterized protein</fullName>
    </submittedName>
</protein>
<dbReference type="AlphaFoldDB" id="A0AAW2R5Y4"/>
<comment type="caution">
    <text evidence="3">The sequence shown here is derived from an EMBL/GenBank/DDBJ whole genome shotgun (WGS) entry which is preliminary data.</text>
</comment>
<dbReference type="InterPro" id="IPR050951">
    <property type="entry name" value="Retrovirus_Pol_polyprotein"/>
</dbReference>
<evidence type="ECO:0000313" key="3">
    <source>
        <dbReference type="EMBL" id="KAL0375527.1"/>
    </source>
</evidence>
<feature type="coiled-coil region" evidence="1">
    <location>
        <begin position="236"/>
        <end position="263"/>
    </location>
</feature>
<gene>
    <name evidence="3" type="ORF">Scaly_0670300</name>
</gene>
<accession>A0AAW2R5Y4</accession>
<organism evidence="3">
    <name type="scientific">Sesamum calycinum</name>
    <dbReference type="NCBI Taxonomy" id="2727403"/>
    <lineage>
        <taxon>Eukaryota</taxon>
        <taxon>Viridiplantae</taxon>
        <taxon>Streptophyta</taxon>
        <taxon>Embryophyta</taxon>
        <taxon>Tracheophyta</taxon>
        <taxon>Spermatophyta</taxon>
        <taxon>Magnoliopsida</taxon>
        <taxon>eudicotyledons</taxon>
        <taxon>Gunneridae</taxon>
        <taxon>Pentapetalae</taxon>
        <taxon>asterids</taxon>
        <taxon>lamiids</taxon>
        <taxon>Lamiales</taxon>
        <taxon>Pedaliaceae</taxon>
        <taxon>Sesamum</taxon>
    </lineage>
</organism>
<evidence type="ECO:0000256" key="1">
    <source>
        <dbReference type="SAM" id="Coils"/>
    </source>
</evidence>
<dbReference type="PANTHER" id="PTHR37984:SF5">
    <property type="entry name" value="PROTEIN NYNRIN-LIKE"/>
    <property type="match status" value="1"/>
</dbReference>
<sequence>MEQEEEGDSTETTTDEDMSVSVNALTGNIDFYTFKVKGTEYGHEVQILIDGSSTHCILDVEVVSKTSSYRMRTLTLGGCYMVLVVDWLRLYNPLEYDYNAMIVTVTVTVYRNGKKWGFHALTQNVKLHFISTRNISEMVSGENFRKSINGYGVISKPLTELLRNDNFRWIANATDVFERLKQALTFALVLALPDFTKIFVVEADACEKSALYGYLLGPLTIDPYIPTTQPEVEEYLQKHSKLLELLKLNLTEAQDQMKTYAHKHKTKRSFVVGDSVYLKLQPYRHRFLTAKEESEIGTKILWAILGFDMDSQRRGSSLPGVNVTTITGGRRRNSRRPSASKSSRQIKGSWVEGNDAVLVKMGNST</sequence>
<feature type="compositionally biased region" description="Polar residues" evidence="2">
    <location>
        <begin position="336"/>
        <end position="346"/>
    </location>
</feature>